<accession>A0A1Q9AG24</accession>
<gene>
    <name evidence="1" type="ORF">BJF92_04870</name>
    <name evidence="2" type="ORF">BTR14_00970</name>
</gene>
<dbReference type="PANTHER" id="PTHR47623">
    <property type="entry name" value="OS09G0287300 PROTEIN"/>
    <property type="match status" value="1"/>
</dbReference>
<reference evidence="2 4" key="3">
    <citation type="journal article" date="2017" name="Antonie Van Leeuwenhoek">
        <title>Rhizobium rhizosphaerae sp. nov., a novel species isolated from rice rhizosphere.</title>
        <authorList>
            <person name="Zhao J.J."/>
            <person name="Zhang J."/>
            <person name="Zhang R.J."/>
            <person name="Zhang C.W."/>
            <person name="Yin H.Q."/>
            <person name="Zhang X.X."/>
        </authorList>
    </citation>
    <scope>NUCLEOTIDE SEQUENCE [LARGE SCALE GENOMIC DNA]</scope>
    <source>
        <strain evidence="2 4">RD15</strain>
    </source>
</reference>
<dbReference type="InterPro" id="IPR013078">
    <property type="entry name" value="His_Pase_superF_clade-1"/>
</dbReference>
<dbReference type="OrthoDB" id="9810154at2"/>
<dbReference type="Gene3D" id="3.40.50.1240">
    <property type="entry name" value="Phosphoglycerate mutase-like"/>
    <property type="match status" value="1"/>
</dbReference>
<dbReference type="EMBL" id="MSPX01000001">
    <property type="protein sequence ID" value="OQP88078.1"/>
    <property type="molecule type" value="Genomic_DNA"/>
</dbReference>
<evidence type="ECO:0000313" key="2">
    <source>
        <dbReference type="EMBL" id="OQP88078.1"/>
    </source>
</evidence>
<reference evidence="2" key="2">
    <citation type="submission" date="2016-12" db="EMBL/GenBank/DDBJ databases">
        <authorList>
            <person name="Zhang X."/>
            <person name="Zhao J."/>
        </authorList>
    </citation>
    <scope>NUCLEOTIDE SEQUENCE</scope>
    <source>
        <strain evidence="2">RD15</strain>
    </source>
</reference>
<dbReference type="RefSeq" id="WP_075636155.1">
    <property type="nucleotide sequence ID" value="NZ_MKIO01000038.1"/>
</dbReference>
<name>A0A1Q9AG24_9HYPH</name>
<dbReference type="STRING" id="1672749.BJF92_04870"/>
<organism evidence="1 3">
    <name type="scientific">Xaviernesmea rhizosphaerae</name>
    <dbReference type="NCBI Taxonomy" id="1672749"/>
    <lineage>
        <taxon>Bacteria</taxon>
        <taxon>Pseudomonadati</taxon>
        <taxon>Pseudomonadota</taxon>
        <taxon>Alphaproteobacteria</taxon>
        <taxon>Hyphomicrobiales</taxon>
        <taxon>Rhizobiaceae</taxon>
        <taxon>Rhizobium/Agrobacterium group</taxon>
        <taxon>Xaviernesmea</taxon>
    </lineage>
</organism>
<dbReference type="CDD" id="cd07067">
    <property type="entry name" value="HP_PGM_like"/>
    <property type="match status" value="1"/>
</dbReference>
<comment type="caution">
    <text evidence="1">The sequence shown here is derived from an EMBL/GenBank/DDBJ whole genome shotgun (WGS) entry which is preliminary data.</text>
</comment>
<keyword evidence="4" id="KW-1185">Reference proteome</keyword>
<dbReference type="SMART" id="SM00855">
    <property type="entry name" value="PGAM"/>
    <property type="match status" value="1"/>
</dbReference>
<dbReference type="Proteomes" id="UP000192652">
    <property type="component" value="Unassembled WGS sequence"/>
</dbReference>
<dbReference type="AlphaFoldDB" id="A0A1Q9AG24"/>
<dbReference type="EMBL" id="MKIO01000038">
    <property type="protein sequence ID" value="OLP53913.1"/>
    <property type="molecule type" value="Genomic_DNA"/>
</dbReference>
<dbReference type="SUPFAM" id="SSF53254">
    <property type="entry name" value="Phosphoglycerate mutase-like"/>
    <property type="match status" value="1"/>
</dbReference>
<evidence type="ECO:0008006" key="5">
    <source>
        <dbReference type="Google" id="ProtNLM"/>
    </source>
</evidence>
<dbReference type="Pfam" id="PF00300">
    <property type="entry name" value="His_Phos_1"/>
    <property type="match status" value="1"/>
</dbReference>
<reference evidence="1 3" key="1">
    <citation type="submission" date="2016-09" db="EMBL/GenBank/DDBJ databases">
        <title>Rhizobium sp. nov., a novel species isolated from the rice rhizosphere.</title>
        <authorList>
            <person name="Zhao J."/>
            <person name="Zhang X."/>
        </authorList>
    </citation>
    <scope>NUCLEOTIDE SEQUENCE [LARGE SCALE GENOMIC DNA]</scope>
    <source>
        <strain evidence="1 3">MH17</strain>
    </source>
</reference>
<evidence type="ECO:0000313" key="1">
    <source>
        <dbReference type="EMBL" id="OLP53913.1"/>
    </source>
</evidence>
<sequence length="169" mass="17945">MTPDPAPEFRLFLLRHARAAQAKPGLRDVDRTLDPVGEGDATHLALRLSGLGLIPEMVLCSPARRCRQTVMALQGVAGDTMPVQVVDALYSGGAEVYLHAALAQNCGSVLICGHNPVIDELLRALVGEDLPAGLYDQGYPPAGLAVIDFDRPPGAGVTGRLAHWIDPHQ</sequence>
<evidence type="ECO:0000313" key="4">
    <source>
        <dbReference type="Proteomes" id="UP000192652"/>
    </source>
</evidence>
<evidence type="ECO:0000313" key="3">
    <source>
        <dbReference type="Proteomes" id="UP000186143"/>
    </source>
</evidence>
<dbReference type="PANTHER" id="PTHR47623:SF1">
    <property type="entry name" value="OS09G0287300 PROTEIN"/>
    <property type="match status" value="1"/>
</dbReference>
<dbReference type="InterPro" id="IPR029033">
    <property type="entry name" value="His_PPase_superfam"/>
</dbReference>
<dbReference type="Proteomes" id="UP000186143">
    <property type="component" value="Unassembled WGS sequence"/>
</dbReference>
<proteinExistence type="predicted"/>
<protein>
    <recommendedName>
        <fullName evidence="5">Phosphohistidine phosphatase</fullName>
    </recommendedName>
</protein>